<gene>
    <name evidence="4" type="ORF">GCM10022388_22960</name>
</gene>
<evidence type="ECO:0000313" key="4">
    <source>
        <dbReference type="EMBL" id="GAA4055765.1"/>
    </source>
</evidence>
<feature type="domain" description="Choloylglycine hydrolase/NAAA C-terminal" evidence="3">
    <location>
        <begin position="27"/>
        <end position="345"/>
    </location>
</feature>
<dbReference type="Proteomes" id="UP001500426">
    <property type="component" value="Unassembled WGS sequence"/>
</dbReference>
<dbReference type="PANTHER" id="PTHR35527">
    <property type="entry name" value="CHOLOYLGLYCINE HYDROLASE"/>
    <property type="match status" value="1"/>
</dbReference>
<evidence type="ECO:0000259" key="3">
    <source>
        <dbReference type="Pfam" id="PF02275"/>
    </source>
</evidence>
<evidence type="ECO:0000313" key="5">
    <source>
        <dbReference type="Proteomes" id="UP001500426"/>
    </source>
</evidence>
<dbReference type="Gene3D" id="3.60.60.10">
    <property type="entry name" value="Penicillin V Acylase, Chain A"/>
    <property type="match status" value="1"/>
</dbReference>
<accession>A0ABP7UYQ3</accession>
<dbReference type="Pfam" id="PF02275">
    <property type="entry name" value="CBAH"/>
    <property type="match status" value="1"/>
</dbReference>
<dbReference type="InterPro" id="IPR029132">
    <property type="entry name" value="CBAH/NAAA_C"/>
</dbReference>
<evidence type="ECO:0000256" key="1">
    <source>
        <dbReference type="ARBA" id="ARBA00006625"/>
    </source>
</evidence>
<dbReference type="RefSeq" id="WP_345094722.1">
    <property type="nucleotide sequence ID" value="NZ_BAABCS010000020.1"/>
</dbReference>
<evidence type="ECO:0000256" key="2">
    <source>
        <dbReference type="ARBA" id="ARBA00022801"/>
    </source>
</evidence>
<organism evidence="4 5">
    <name type="scientific">Flavobacterium chungnamense</name>
    <dbReference type="NCBI Taxonomy" id="706182"/>
    <lineage>
        <taxon>Bacteria</taxon>
        <taxon>Pseudomonadati</taxon>
        <taxon>Bacteroidota</taxon>
        <taxon>Flavobacteriia</taxon>
        <taxon>Flavobacteriales</taxon>
        <taxon>Flavobacteriaceae</taxon>
        <taxon>Flavobacterium</taxon>
    </lineage>
</organism>
<keyword evidence="5" id="KW-1185">Reference proteome</keyword>
<dbReference type="InterPro" id="IPR052193">
    <property type="entry name" value="Peptidase_C59"/>
</dbReference>
<dbReference type="GO" id="GO:0016787">
    <property type="term" value="F:hydrolase activity"/>
    <property type="evidence" value="ECO:0007669"/>
    <property type="project" value="UniProtKB-KW"/>
</dbReference>
<name>A0ABP7UYQ3_9FLAO</name>
<comment type="caution">
    <text evidence="4">The sequence shown here is derived from an EMBL/GenBank/DDBJ whole genome shotgun (WGS) entry which is preliminary data.</text>
</comment>
<dbReference type="EMBL" id="BAABCS010000020">
    <property type="protein sequence ID" value="GAA4055765.1"/>
    <property type="molecule type" value="Genomic_DNA"/>
</dbReference>
<protein>
    <submittedName>
        <fullName evidence="4">Choloylglycine hydrolase family protein</fullName>
    </submittedName>
</protein>
<sequence length="376" mass="42077">MKTKRIFRNSLITIIIFSLISSPIYACTGITLKSKDGGVIVARTVEWALNDAQHNQLLIVPRNKEFKAQTPVGLNGKNWKGKYGFVTLTAYGQPYGPDGLNEEGLYVGVYYLPGFAEYSVYDKDNASKSMSVGDLMQWMLSSFKTVDEVLAHLNEVIVVSVENKDFGGAELPFHFKIVDPSGNSRIIEIVNKGEVKIYEPYLGVITNSPTYDWHILNQRNYLNLSTSPNQQKTFGNYELNPTGGGSGFLGIPGDFTPPSRFVRAAAFTASCRPLVTSTEAVFESFRILDNFNIPLGAQVPSEKIPNDIVSATQVTSSCDLKEKVYYYHTMWNRAVRKIDLKSIDFTEIKEQVIDDDVTKENSIKDVTPYNKKTKKK</sequence>
<dbReference type="InterPro" id="IPR029055">
    <property type="entry name" value="Ntn_hydrolases_N"/>
</dbReference>
<proteinExistence type="inferred from homology"/>
<comment type="similarity">
    <text evidence="1">Belongs to the peptidase C59 family.</text>
</comment>
<reference evidence="5" key="1">
    <citation type="journal article" date="2019" name="Int. J. Syst. Evol. Microbiol.">
        <title>The Global Catalogue of Microorganisms (GCM) 10K type strain sequencing project: providing services to taxonomists for standard genome sequencing and annotation.</title>
        <authorList>
            <consortium name="The Broad Institute Genomics Platform"/>
            <consortium name="The Broad Institute Genome Sequencing Center for Infectious Disease"/>
            <person name="Wu L."/>
            <person name="Ma J."/>
        </authorList>
    </citation>
    <scope>NUCLEOTIDE SEQUENCE [LARGE SCALE GENOMIC DNA]</scope>
    <source>
        <strain evidence="5">JCM 17068</strain>
    </source>
</reference>
<keyword evidence="2 4" id="KW-0378">Hydrolase</keyword>
<dbReference type="SUPFAM" id="SSF56235">
    <property type="entry name" value="N-terminal nucleophile aminohydrolases (Ntn hydrolases)"/>
    <property type="match status" value="1"/>
</dbReference>
<dbReference type="PANTHER" id="PTHR35527:SF2">
    <property type="entry name" value="HYDROLASE"/>
    <property type="match status" value="1"/>
</dbReference>